<evidence type="ECO:0000313" key="6">
    <source>
        <dbReference type="Proteomes" id="UP001257914"/>
    </source>
</evidence>
<evidence type="ECO:0000256" key="2">
    <source>
        <dbReference type="ARBA" id="ARBA00023125"/>
    </source>
</evidence>
<evidence type="ECO:0000256" key="3">
    <source>
        <dbReference type="ARBA" id="ARBA00023163"/>
    </source>
</evidence>
<dbReference type="InterPro" id="IPR009057">
    <property type="entry name" value="Homeodomain-like_sf"/>
</dbReference>
<dbReference type="SMART" id="SM00342">
    <property type="entry name" value="HTH_ARAC"/>
    <property type="match status" value="1"/>
</dbReference>
<protein>
    <submittedName>
        <fullName evidence="5">AraC family transcriptional regulator ligand-binding domain-containing protein</fullName>
    </submittedName>
</protein>
<dbReference type="InterPro" id="IPR018060">
    <property type="entry name" value="HTH_AraC"/>
</dbReference>
<dbReference type="SUPFAM" id="SSF46689">
    <property type="entry name" value="Homeodomain-like"/>
    <property type="match status" value="1"/>
</dbReference>
<dbReference type="Pfam" id="PF12833">
    <property type="entry name" value="HTH_18"/>
    <property type="match status" value="1"/>
</dbReference>
<organism evidence="5 6">
    <name type="scientific">Psychrosphaera aquimarina</name>
    <dbReference type="NCBI Taxonomy" id="2044854"/>
    <lineage>
        <taxon>Bacteria</taxon>
        <taxon>Pseudomonadati</taxon>
        <taxon>Pseudomonadota</taxon>
        <taxon>Gammaproteobacteria</taxon>
        <taxon>Alteromonadales</taxon>
        <taxon>Pseudoalteromonadaceae</taxon>
        <taxon>Psychrosphaera</taxon>
    </lineage>
</organism>
<dbReference type="EMBL" id="JAWCUA010000010">
    <property type="protein sequence ID" value="MDU0114099.1"/>
    <property type="molecule type" value="Genomic_DNA"/>
</dbReference>
<name>A0ABU3R350_9GAMM</name>
<evidence type="ECO:0000256" key="1">
    <source>
        <dbReference type="ARBA" id="ARBA00023015"/>
    </source>
</evidence>
<dbReference type="Proteomes" id="UP001257914">
    <property type="component" value="Unassembled WGS sequence"/>
</dbReference>
<keyword evidence="3" id="KW-0804">Transcription</keyword>
<dbReference type="Pfam" id="PF12625">
    <property type="entry name" value="Arabinose_bd"/>
    <property type="match status" value="1"/>
</dbReference>
<feature type="domain" description="HTH araC/xylS-type" evidence="4">
    <location>
        <begin position="241"/>
        <end position="339"/>
    </location>
</feature>
<dbReference type="InterPro" id="IPR032687">
    <property type="entry name" value="AraC-type_N"/>
</dbReference>
<dbReference type="Gene3D" id="1.10.10.60">
    <property type="entry name" value="Homeodomain-like"/>
    <property type="match status" value="1"/>
</dbReference>
<dbReference type="PANTHER" id="PTHR47894">
    <property type="entry name" value="HTH-TYPE TRANSCRIPTIONAL REGULATOR GADX"/>
    <property type="match status" value="1"/>
</dbReference>
<dbReference type="PANTHER" id="PTHR47894:SF1">
    <property type="entry name" value="HTH-TYPE TRANSCRIPTIONAL REGULATOR VQSM"/>
    <property type="match status" value="1"/>
</dbReference>
<gene>
    <name evidence="5" type="ORF">RT723_14080</name>
</gene>
<comment type="caution">
    <text evidence="5">The sequence shown here is derived from an EMBL/GenBank/DDBJ whole genome shotgun (WGS) entry which is preliminary data.</text>
</comment>
<sequence length="344" mass="39963">MKTFERQDEIVLCRQFVVVLVDLAKQSGLHPDKILKGTRCFYQDLEQANLTISTAEYLTIIDNTLRLTNRDDLSFILGRKYFPSQLGQLSQAFLNCKNLLEMLKLCQLFQLQIFPFLYIEVAKTDNKTHLLFNSAIGEISTSQQTFLYEFVLSAMIGAIKYRFGELIPMTIKLPYKQVDYIEQYHVHIGNKVSFDQQLAMLTIEDKYLTQTLQDCSQSLKKIALQDARIIRKEKYMIGFVQAVSQFISTRLINHDVSLERCAVHFAMSPATLKRKLAQHKTSYQILLDKIRCQQAIFAMMEHQYNNEYIAHRLQFNDVTNFRRAFKRWTGMTPSAFRASSAVLS</sequence>
<reference evidence="5 6" key="1">
    <citation type="submission" date="2023-10" db="EMBL/GenBank/DDBJ databases">
        <title>Psychrosphaera aquimaarina strain SW33 isolated from seawater.</title>
        <authorList>
            <person name="Bayburt H."/>
            <person name="Kim J.M."/>
            <person name="Choi B.J."/>
            <person name="Jeon C.O."/>
        </authorList>
    </citation>
    <scope>NUCLEOTIDE SEQUENCE [LARGE SCALE GENOMIC DNA]</scope>
    <source>
        <strain evidence="5 6">KCTC 52743</strain>
    </source>
</reference>
<accession>A0ABU3R350</accession>
<evidence type="ECO:0000313" key="5">
    <source>
        <dbReference type="EMBL" id="MDU0114099.1"/>
    </source>
</evidence>
<keyword evidence="1" id="KW-0805">Transcription regulation</keyword>
<dbReference type="PROSITE" id="PS01124">
    <property type="entry name" value="HTH_ARAC_FAMILY_2"/>
    <property type="match status" value="1"/>
</dbReference>
<dbReference type="RefSeq" id="WP_315947692.1">
    <property type="nucleotide sequence ID" value="NZ_JAWCUA010000010.1"/>
</dbReference>
<keyword evidence="2" id="KW-0238">DNA-binding</keyword>
<evidence type="ECO:0000259" key="4">
    <source>
        <dbReference type="PROSITE" id="PS01124"/>
    </source>
</evidence>
<keyword evidence="6" id="KW-1185">Reference proteome</keyword>
<proteinExistence type="predicted"/>